<dbReference type="GO" id="GO:0035673">
    <property type="term" value="F:oligopeptide transmembrane transporter activity"/>
    <property type="evidence" value="ECO:0007669"/>
    <property type="project" value="InterPro"/>
</dbReference>
<evidence type="ECO:0000256" key="3">
    <source>
        <dbReference type="ARBA" id="ARBA00022448"/>
    </source>
</evidence>
<evidence type="ECO:0000256" key="8">
    <source>
        <dbReference type="ARBA" id="ARBA00023136"/>
    </source>
</evidence>
<dbReference type="InterPro" id="IPR004648">
    <property type="entry name" value="Oligpept_transpt"/>
</dbReference>
<evidence type="ECO:0000256" key="2">
    <source>
        <dbReference type="ARBA" id="ARBA00005484"/>
    </source>
</evidence>
<keyword evidence="4 9" id="KW-0812">Transmembrane</keyword>
<feature type="transmembrane region" description="Helical" evidence="9">
    <location>
        <begin position="68"/>
        <end position="86"/>
    </location>
</feature>
<evidence type="ECO:0000256" key="9">
    <source>
        <dbReference type="SAM" id="Phobius"/>
    </source>
</evidence>
<evidence type="ECO:0000256" key="4">
    <source>
        <dbReference type="ARBA" id="ARBA00022692"/>
    </source>
</evidence>
<evidence type="ECO:0000313" key="10">
    <source>
        <dbReference type="EMBL" id="KAG8377402.1"/>
    </source>
</evidence>
<evidence type="ECO:0000256" key="5">
    <source>
        <dbReference type="ARBA" id="ARBA00022856"/>
    </source>
</evidence>
<comment type="subcellular location">
    <subcellularLocation>
        <location evidence="1">Membrane</location>
        <topology evidence="1">Multi-pass membrane protein</topology>
    </subcellularLocation>
</comment>
<dbReference type="GO" id="GO:0015031">
    <property type="term" value="P:protein transport"/>
    <property type="evidence" value="ECO:0007669"/>
    <property type="project" value="UniProtKB-KW"/>
</dbReference>
<evidence type="ECO:0000256" key="1">
    <source>
        <dbReference type="ARBA" id="ARBA00004141"/>
    </source>
</evidence>
<keyword evidence="8 9" id="KW-0472">Membrane</keyword>
<reference evidence="10" key="1">
    <citation type="submission" date="2019-10" db="EMBL/GenBank/DDBJ databases">
        <authorList>
            <person name="Zhang R."/>
            <person name="Pan Y."/>
            <person name="Wang J."/>
            <person name="Ma R."/>
            <person name="Yu S."/>
        </authorList>
    </citation>
    <scope>NUCLEOTIDE SEQUENCE</scope>
    <source>
        <strain evidence="10">LA-IB0</strain>
        <tissue evidence="10">Leaf</tissue>
    </source>
</reference>
<comment type="similarity">
    <text evidence="2">Belongs to the oligopeptide OPT transporter (TC 2.A.67.1) family.</text>
</comment>
<comment type="caution">
    <text evidence="10">The sequence shown here is derived from an EMBL/GenBank/DDBJ whole genome shotgun (WGS) entry which is preliminary data.</text>
</comment>
<keyword evidence="7 9" id="KW-1133">Transmembrane helix</keyword>
<proteinExistence type="inferred from homology"/>
<dbReference type="EMBL" id="WHWC01000008">
    <property type="protein sequence ID" value="KAG8377402.1"/>
    <property type="molecule type" value="Genomic_DNA"/>
</dbReference>
<keyword evidence="11" id="KW-1185">Reference proteome</keyword>
<sequence length="139" mass="15802">MLETRRRRTNNNVAFVGLSHQLIQQERDKFDEAQDSIWTFRVMILGTLSFLFLYILNKYIFNHTEECVIAMVSTLVVSYALGYIMGKIIPQRIVYYPTIGFQFSVNPAPFGPREYAIISILANIGAIIGGFTSDSLHSS</sequence>
<dbReference type="AlphaFoldDB" id="A0AAV6XBQ6"/>
<dbReference type="InterPro" id="IPR004813">
    <property type="entry name" value="OPT"/>
</dbReference>
<keyword evidence="5" id="KW-0571">Peptide transport</keyword>
<accession>A0AAV6XBQ6</accession>
<dbReference type="Pfam" id="PF03169">
    <property type="entry name" value="OPT"/>
    <property type="match status" value="1"/>
</dbReference>
<evidence type="ECO:0000256" key="6">
    <source>
        <dbReference type="ARBA" id="ARBA00022927"/>
    </source>
</evidence>
<evidence type="ECO:0000256" key="7">
    <source>
        <dbReference type="ARBA" id="ARBA00022989"/>
    </source>
</evidence>
<protein>
    <submittedName>
        <fullName evidence="10">Uncharacterized protein</fullName>
    </submittedName>
</protein>
<name>A0AAV6XBQ6_9LAMI</name>
<evidence type="ECO:0000313" key="11">
    <source>
        <dbReference type="Proteomes" id="UP000826271"/>
    </source>
</evidence>
<dbReference type="PANTHER" id="PTHR22601">
    <property type="entry name" value="ISP4 LIKE PROTEIN"/>
    <property type="match status" value="1"/>
</dbReference>
<dbReference type="GO" id="GO:0016020">
    <property type="term" value="C:membrane"/>
    <property type="evidence" value="ECO:0007669"/>
    <property type="project" value="UniProtKB-SubCell"/>
</dbReference>
<gene>
    <name evidence="10" type="ORF">BUALT_Bualt08G0029300</name>
</gene>
<organism evidence="10 11">
    <name type="scientific">Buddleja alternifolia</name>
    <dbReference type="NCBI Taxonomy" id="168488"/>
    <lineage>
        <taxon>Eukaryota</taxon>
        <taxon>Viridiplantae</taxon>
        <taxon>Streptophyta</taxon>
        <taxon>Embryophyta</taxon>
        <taxon>Tracheophyta</taxon>
        <taxon>Spermatophyta</taxon>
        <taxon>Magnoliopsida</taxon>
        <taxon>eudicotyledons</taxon>
        <taxon>Gunneridae</taxon>
        <taxon>Pentapetalae</taxon>
        <taxon>asterids</taxon>
        <taxon>lamiids</taxon>
        <taxon>Lamiales</taxon>
        <taxon>Scrophulariaceae</taxon>
        <taxon>Buddlejeae</taxon>
        <taxon>Buddleja</taxon>
    </lineage>
</organism>
<keyword evidence="6" id="KW-0653">Protein transport</keyword>
<dbReference type="Proteomes" id="UP000826271">
    <property type="component" value="Unassembled WGS sequence"/>
</dbReference>
<keyword evidence="3" id="KW-0813">Transport</keyword>
<feature type="transmembrane region" description="Helical" evidence="9">
    <location>
        <begin position="37"/>
        <end position="56"/>
    </location>
</feature>